<name>A0A1I1ES70_BREAD</name>
<dbReference type="Proteomes" id="UP000240042">
    <property type="component" value="Unassembled WGS sequence"/>
</dbReference>
<gene>
    <name evidence="2" type="ORF">SAMN02745150_01159</name>
</gene>
<organism evidence="2 3">
    <name type="scientific">Brevinema andersonii</name>
    <dbReference type="NCBI Taxonomy" id="34097"/>
    <lineage>
        <taxon>Bacteria</taxon>
        <taxon>Pseudomonadati</taxon>
        <taxon>Spirochaetota</taxon>
        <taxon>Spirochaetia</taxon>
        <taxon>Brevinematales</taxon>
        <taxon>Brevinemataceae</taxon>
        <taxon>Brevinema</taxon>
    </lineage>
</organism>
<dbReference type="EMBL" id="FOKY01000014">
    <property type="protein sequence ID" value="SFB87760.1"/>
    <property type="molecule type" value="Genomic_DNA"/>
</dbReference>
<reference evidence="3" key="1">
    <citation type="submission" date="2016-10" db="EMBL/GenBank/DDBJ databases">
        <authorList>
            <person name="Varghese N."/>
            <person name="Submissions S."/>
        </authorList>
    </citation>
    <scope>NUCLEOTIDE SEQUENCE [LARGE SCALE GENOMIC DNA]</scope>
    <source>
        <strain evidence="3">ATCC 43811</strain>
    </source>
</reference>
<proteinExistence type="predicted"/>
<evidence type="ECO:0000313" key="2">
    <source>
        <dbReference type="EMBL" id="SFB87760.1"/>
    </source>
</evidence>
<dbReference type="OrthoDB" id="8766814at2"/>
<evidence type="ECO:0000313" key="3">
    <source>
        <dbReference type="Proteomes" id="UP000240042"/>
    </source>
</evidence>
<keyword evidence="1" id="KW-0812">Transmembrane</keyword>
<protein>
    <submittedName>
        <fullName evidence="2">Uncharacterized protein</fullName>
    </submittedName>
</protein>
<sequence length="65" mass="7567">MPASEIEEYTSKLLKQKFVLLFQNKPLQADASNPIFSIIIYKLGGVLIFLSYAWYLWKTMKKLPV</sequence>
<dbReference type="AlphaFoldDB" id="A0A1I1ES70"/>
<keyword evidence="1" id="KW-0472">Membrane</keyword>
<keyword evidence="1" id="KW-1133">Transmembrane helix</keyword>
<dbReference type="RefSeq" id="WP_092319574.1">
    <property type="nucleotide sequence ID" value="NZ_FOKY01000014.1"/>
</dbReference>
<evidence type="ECO:0000256" key="1">
    <source>
        <dbReference type="SAM" id="Phobius"/>
    </source>
</evidence>
<keyword evidence="3" id="KW-1185">Reference proteome</keyword>
<accession>A0A1I1ES70</accession>
<feature type="transmembrane region" description="Helical" evidence="1">
    <location>
        <begin position="35"/>
        <end position="57"/>
    </location>
</feature>